<gene>
    <name evidence="7" type="primary">LOC117539910</name>
</gene>
<protein>
    <submittedName>
        <fullName evidence="7">Deoxyribonuclease-1-like</fullName>
    </submittedName>
</protein>
<dbReference type="SMART" id="SM00476">
    <property type="entry name" value="DNaseIc"/>
    <property type="match status" value="1"/>
</dbReference>
<evidence type="ECO:0000256" key="1">
    <source>
        <dbReference type="ARBA" id="ARBA00007359"/>
    </source>
</evidence>
<dbReference type="GO" id="GO:0006308">
    <property type="term" value="P:DNA catabolic process"/>
    <property type="evidence" value="ECO:0007669"/>
    <property type="project" value="InterPro"/>
</dbReference>
<evidence type="ECO:0000313" key="6">
    <source>
        <dbReference type="Proteomes" id="UP000515161"/>
    </source>
</evidence>
<dbReference type="Pfam" id="PF03372">
    <property type="entry name" value="Exo_endo_phos"/>
    <property type="match status" value="1"/>
</dbReference>
<accession>A0A6P8TE41</accession>
<dbReference type="SUPFAM" id="SSF56219">
    <property type="entry name" value="DNase I-like"/>
    <property type="match status" value="1"/>
</dbReference>
<dbReference type="InterPro" id="IPR016202">
    <property type="entry name" value="DNase_I"/>
</dbReference>
<reference evidence="7" key="1">
    <citation type="submission" date="2025-08" db="UniProtKB">
        <authorList>
            <consortium name="RefSeq"/>
        </authorList>
    </citation>
    <scope>IDENTIFICATION</scope>
</reference>
<dbReference type="Proteomes" id="UP000515161">
    <property type="component" value="Unplaced"/>
</dbReference>
<evidence type="ECO:0000256" key="4">
    <source>
        <dbReference type="ARBA" id="ARBA00022801"/>
    </source>
</evidence>
<dbReference type="PANTHER" id="PTHR11371">
    <property type="entry name" value="DEOXYRIBONUCLEASE"/>
    <property type="match status" value="1"/>
</dbReference>
<evidence type="ECO:0000259" key="5">
    <source>
        <dbReference type="Pfam" id="PF03372"/>
    </source>
</evidence>
<keyword evidence="3" id="KW-0255">Endonuclease</keyword>
<dbReference type="AlphaFoldDB" id="A0A6P8TE41"/>
<comment type="similarity">
    <text evidence="1">Belongs to the DNase I family.</text>
</comment>
<proteinExistence type="inferred from homology"/>
<name>A0A6P8TE41_GYMAC</name>
<dbReference type="InParanoid" id="A0A6P8TE41"/>
<evidence type="ECO:0000256" key="3">
    <source>
        <dbReference type="ARBA" id="ARBA00022759"/>
    </source>
</evidence>
<dbReference type="OrthoDB" id="10061407at2759"/>
<organism evidence="6 7">
    <name type="scientific">Gymnodraco acuticeps</name>
    <name type="common">Antarctic dragonfish</name>
    <dbReference type="NCBI Taxonomy" id="8218"/>
    <lineage>
        <taxon>Eukaryota</taxon>
        <taxon>Metazoa</taxon>
        <taxon>Chordata</taxon>
        <taxon>Craniata</taxon>
        <taxon>Vertebrata</taxon>
        <taxon>Euteleostomi</taxon>
        <taxon>Actinopterygii</taxon>
        <taxon>Neopterygii</taxon>
        <taxon>Teleostei</taxon>
        <taxon>Neoteleostei</taxon>
        <taxon>Acanthomorphata</taxon>
        <taxon>Eupercaria</taxon>
        <taxon>Perciformes</taxon>
        <taxon>Notothenioidei</taxon>
        <taxon>Bathydraconidae</taxon>
        <taxon>Gymnodraco</taxon>
    </lineage>
</organism>
<keyword evidence="4" id="KW-0378">Hydrolase</keyword>
<dbReference type="GeneID" id="117539910"/>
<dbReference type="Gene3D" id="3.60.10.10">
    <property type="entry name" value="Endonuclease/exonuclease/phosphatase"/>
    <property type="match status" value="1"/>
</dbReference>
<sequence length="238" mass="27442">MKIAAFNVKRLGGDKVNNQDVRDNIIKIVSRYSVVLLLEVTDVSGEAMELLLKHLNEYGDNRSNPYRKLCSEPLGPEGHKEKFVYFYRKKEVEIKDKYQYRGNAVITRKPFAVLLNCLNTVVQDLVLIPVHITPSNAEVELNALHDVVEDVRKMWKNDNIMILGDFNADQPYLSKKKKTKETLLISSAPYRWLIGDNVHTMTINNNHAYDRIVVYKESMLEAIVPDSAKAYNFKRELN</sequence>
<feature type="domain" description="Endonuclease/exonuclease/phosphatase" evidence="5">
    <location>
        <begin position="5"/>
        <end position="215"/>
    </location>
</feature>
<dbReference type="InterPro" id="IPR036691">
    <property type="entry name" value="Endo/exonu/phosph_ase_sf"/>
</dbReference>
<dbReference type="PANTHER" id="PTHR11371:SF26">
    <property type="entry name" value="DEOXYRIBONUCLEASE"/>
    <property type="match status" value="1"/>
</dbReference>
<evidence type="ECO:0000256" key="2">
    <source>
        <dbReference type="ARBA" id="ARBA00022722"/>
    </source>
</evidence>
<keyword evidence="2" id="KW-0540">Nuclease</keyword>
<dbReference type="GO" id="GO:0005634">
    <property type="term" value="C:nucleus"/>
    <property type="evidence" value="ECO:0007669"/>
    <property type="project" value="TreeGrafter"/>
</dbReference>
<evidence type="ECO:0000313" key="7">
    <source>
        <dbReference type="RefSeq" id="XP_034062156.1"/>
    </source>
</evidence>
<dbReference type="InterPro" id="IPR005135">
    <property type="entry name" value="Endo/exonuclease/phosphatase"/>
</dbReference>
<dbReference type="RefSeq" id="XP_034062156.1">
    <property type="nucleotide sequence ID" value="XM_034206265.1"/>
</dbReference>
<dbReference type="GO" id="GO:0004530">
    <property type="term" value="F:deoxyribonuclease I activity"/>
    <property type="evidence" value="ECO:0007669"/>
    <property type="project" value="TreeGrafter"/>
</dbReference>
<dbReference type="KEGG" id="gacu:117539910"/>
<dbReference type="GO" id="GO:0003677">
    <property type="term" value="F:DNA binding"/>
    <property type="evidence" value="ECO:0007669"/>
    <property type="project" value="TreeGrafter"/>
</dbReference>
<dbReference type="PRINTS" id="PR00130">
    <property type="entry name" value="DNASEI"/>
</dbReference>
<keyword evidence="6" id="KW-1185">Reference proteome</keyword>